<feature type="domain" description="HNH nuclease" evidence="1">
    <location>
        <begin position="173"/>
        <end position="224"/>
    </location>
</feature>
<evidence type="ECO:0000313" key="3">
    <source>
        <dbReference type="Proteomes" id="UP000188181"/>
    </source>
</evidence>
<evidence type="ECO:0000259" key="1">
    <source>
        <dbReference type="Pfam" id="PF13391"/>
    </source>
</evidence>
<dbReference type="EMBL" id="CP019646">
    <property type="protein sequence ID" value="AQQ72104.1"/>
    <property type="molecule type" value="Genomic_DNA"/>
</dbReference>
<name>A0A1Q2MHG7_9BACT</name>
<evidence type="ECO:0000313" key="2">
    <source>
        <dbReference type="EMBL" id="AQQ72104.1"/>
    </source>
</evidence>
<dbReference type="Pfam" id="PF13391">
    <property type="entry name" value="HNH_2"/>
    <property type="match status" value="1"/>
</dbReference>
<protein>
    <recommendedName>
        <fullName evidence="1">HNH nuclease domain-containing protein</fullName>
    </recommendedName>
</protein>
<dbReference type="InterPro" id="IPR003615">
    <property type="entry name" value="HNH_nuc"/>
</dbReference>
<dbReference type="STRING" id="1851148.SMSP2_02484"/>
<gene>
    <name evidence="2" type="ORF">SMSP2_02484</name>
</gene>
<dbReference type="KEGG" id="pbas:SMSP2_02484"/>
<sequence length="284" mass="32714">MRDKYIAYAYGTNRAGSNKANSYVNALDYLRDIFASSNCEFRGLNVWQVTDAGKLTDLYHFILEQQRLGTDGIFREGKRSSYWKNRFYSAAIKNYVEFLVEYRFEEKLDSVCRSHSDGRALSNELIKQRVENIDALIRCDIEKEGKDVEATVKTRLNQNYFRKMVLGNYSHRCCVTGLPIPAILRASHIASWAEDKSNRLNPSNGLCLSATYDAAFDKHLISFDKNYRLLLSPAIETYAGKAYESYFKNLAGNSMSLPKHFLPDVELLRKHREITMEQKHPCDP</sequence>
<accession>A0A1Q2MHG7</accession>
<dbReference type="AlphaFoldDB" id="A0A1Q2MHG7"/>
<proteinExistence type="predicted"/>
<dbReference type="Proteomes" id="UP000188181">
    <property type="component" value="Chromosome"/>
</dbReference>
<reference evidence="3" key="1">
    <citation type="submission" date="2017-02" db="EMBL/GenBank/DDBJ databases">
        <title>Comparative genomics and description of representatives of a novel lineage of planctomycetes thriving in anoxic sediments.</title>
        <authorList>
            <person name="Spring S."/>
            <person name="Bunk B."/>
            <person name="Sproer C."/>
        </authorList>
    </citation>
    <scope>NUCLEOTIDE SEQUENCE [LARGE SCALE GENOMIC DNA]</scope>
    <source>
        <strain evidence="3">SM-Chi-D1</strain>
    </source>
</reference>
<keyword evidence="3" id="KW-1185">Reference proteome</keyword>
<dbReference type="OrthoDB" id="5678128at2"/>
<organism evidence="2 3">
    <name type="scientific">Limihaloglobus sulfuriphilus</name>
    <dbReference type="NCBI Taxonomy" id="1851148"/>
    <lineage>
        <taxon>Bacteria</taxon>
        <taxon>Pseudomonadati</taxon>
        <taxon>Planctomycetota</taxon>
        <taxon>Phycisphaerae</taxon>
        <taxon>Sedimentisphaerales</taxon>
        <taxon>Sedimentisphaeraceae</taxon>
        <taxon>Limihaloglobus</taxon>
    </lineage>
</organism>